<protein>
    <submittedName>
        <fullName evidence="1">Nitrous oxide-stimulated promoter family protein</fullName>
    </submittedName>
</protein>
<dbReference type="NCBIfam" id="NF007714">
    <property type="entry name" value="PRK10410.1-2"/>
    <property type="match status" value="1"/>
</dbReference>
<gene>
    <name evidence="1" type="ORF">J4P90_24885</name>
</gene>
<name>A0ABS3P5B0_9BACI</name>
<dbReference type="Proteomes" id="UP000677611">
    <property type="component" value="Unassembled WGS sequence"/>
</dbReference>
<dbReference type="Pfam" id="PF11756">
    <property type="entry name" value="YgbA_NO"/>
    <property type="match status" value="1"/>
</dbReference>
<comment type="caution">
    <text evidence="1">The sequence shown here is derived from an EMBL/GenBank/DDBJ whole genome shotgun (WGS) entry which is preliminary data.</text>
</comment>
<evidence type="ECO:0000313" key="1">
    <source>
        <dbReference type="EMBL" id="MBO1628376.1"/>
    </source>
</evidence>
<keyword evidence="2" id="KW-1185">Reference proteome</keyword>
<sequence length="135" mass="16121">MKIHVNPLKKSYNQSRETLEREALSMNRIEREEKTISIMIDMYCKNEHEQDTICEECQKLKEYAYFRLSKCPFQEKKPACQNCKIHCYKPDMKDFVKDVMKKSGPKMILKHPYFAVMHVVDTMKKAPDLPKRKKS</sequence>
<dbReference type="RefSeq" id="WP_208019419.1">
    <property type="nucleotide sequence ID" value="NZ_JAGDQJ010000043.1"/>
</dbReference>
<accession>A0ABS3P5B0</accession>
<organism evidence="1 2">
    <name type="scientific">Bacillus arachidis</name>
    <dbReference type="NCBI Taxonomy" id="2819290"/>
    <lineage>
        <taxon>Bacteria</taxon>
        <taxon>Bacillati</taxon>
        <taxon>Bacillota</taxon>
        <taxon>Bacilli</taxon>
        <taxon>Bacillales</taxon>
        <taxon>Bacillaceae</taxon>
        <taxon>Bacillus</taxon>
    </lineage>
</organism>
<proteinExistence type="predicted"/>
<dbReference type="InterPro" id="IPR020483">
    <property type="entry name" value="Uncharacterised_YgbA"/>
</dbReference>
<dbReference type="EMBL" id="JAGDQJ010000043">
    <property type="protein sequence ID" value="MBO1628376.1"/>
    <property type="molecule type" value="Genomic_DNA"/>
</dbReference>
<reference evidence="1 2" key="1">
    <citation type="submission" date="2021-03" db="EMBL/GenBank/DDBJ databases">
        <title>Identification of novel Bacillus strains.</title>
        <authorList>
            <person name="Xiao Z."/>
            <person name="Li Y."/>
            <person name="Shen J."/>
        </authorList>
    </citation>
    <scope>NUCLEOTIDE SEQUENCE [LARGE SCALE GENOMIC DNA]</scope>
    <source>
        <strain evidence="1 2">SY8</strain>
    </source>
</reference>
<evidence type="ECO:0000313" key="2">
    <source>
        <dbReference type="Proteomes" id="UP000677611"/>
    </source>
</evidence>